<sequence length="111" mass="12876">MLALCASFSIDTNGLKLLMHTYVHWRVDQDLYNGECMPWLDVSVALGRAVITSYLHGECRLQGGKVCHIGRAVRWLFSYREWNTYIYHAAVDVEIEVRIIRAGDRDRTKFI</sequence>
<dbReference type="HOGENOM" id="CLU_2160227_0_0_1"/>
<gene>
    <name evidence="1" type="ORF">H105_00853</name>
</gene>
<name>A0A022Y5X3_TRISD</name>
<dbReference type="AlphaFoldDB" id="A0A022Y5X3"/>
<keyword evidence="2" id="KW-1185">Reference proteome</keyword>
<accession>A0A022Y5X3</accession>
<reference evidence="1 2" key="1">
    <citation type="submission" date="2014-02" db="EMBL/GenBank/DDBJ databases">
        <title>The Genome Sequence of Trichophyton rubrum (morphotype soudanense) CBS 452.61.</title>
        <authorList>
            <consortium name="The Broad Institute Genomics Platform"/>
            <person name="Cuomo C.A."/>
            <person name="White T.C."/>
            <person name="Graser Y."/>
            <person name="Martinez-Rossi N."/>
            <person name="Heitman J."/>
            <person name="Young S.K."/>
            <person name="Zeng Q."/>
            <person name="Gargeya S."/>
            <person name="Abouelleil A."/>
            <person name="Alvarado L."/>
            <person name="Chapman S.B."/>
            <person name="Gainer-Dewar J."/>
            <person name="Goldberg J."/>
            <person name="Griggs A."/>
            <person name="Gujja S."/>
            <person name="Hansen M."/>
            <person name="Howarth C."/>
            <person name="Imamovic A."/>
            <person name="Larimer J."/>
            <person name="Martinez D."/>
            <person name="Murphy C."/>
            <person name="Pearson M.D."/>
            <person name="Persinoti G."/>
            <person name="Poon T."/>
            <person name="Priest M."/>
            <person name="Roberts A.D."/>
            <person name="Saif S."/>
            <person name="Shea T.D."/>
            <person name="Sykes S.N."/>
            <person name="Wortman J."/>
            <person name="Nusbaum C."/>
            <person name="Birren B."/>
        </authorList>
    </citation>
    <scope>NUCLEOTIDE SEQUENCE [LARGE SCALE GENOMIC DNA]</scope>
    <source>
        <strain evidence="1 2">CBS 452.61</strain>
    </source>
</reference>
<organism evidence="1 2">
    <name type="scientific">Trichophyton soudanense CBS 452.61</name>
    <dbReference type="NCBI Taxonomy" id="1215331"/>
    <lineage>
        <taxon>Eukaryota</taxon>
        <taxon>Fungi</taxon>
        <taxon>Dikarya</taxon>
        <taxon>Ascomycota</taxon>
        <taxon>Pezizomycotina</taxon>
        <taxon>Eurotiomycetes</taxon>
        <taxon>Eurotiomycetidae</taxon>
        <taxon>Onygenales</taxon>
        <taxon>Arthrodermataceae</taxon>
        <taxon>Trichophyton</taxon>
    </lineage>
</organism>
<dbReference type="EMBL" id="KK208733">
    <property type="protein sequence ID" value="EZF77998.1"/>
    <property type="molecule type" value="Genomic_DNA"/>
</dbReference>
<dbReference type="Proteomes" id="UP000023623">
    <property type="component" value="Unassembled WGS sequence"/>
</dbReference>
<evidence type="ECO:0000313" key="1">
    <source>
        <dbReference type="EMBL" id="EZF77998.1"/>
    </source>
</evidence>
<evidence type="ECO:0000313" key="2">
    <source>
        <dbReference type="Proteomes" id="UP000023623"/>
    </source>
</evidence>
<proteinExistence type="predicted"/>
<protein>
    <submittedName>
        <fullName evidence="1">Uncharacterized protein</fullName>
    </submittedName>
</protein>